<keyword evidence="3" id="KW-1185">Reference proteome</keyword>
<sequence length="404" mass="45584">MKLGGTTTLLWTQGHLIKVLRGNPCICLNAQPSIDDQDFYMKPSFGSTYKSRSLKQPKQESGKSFSDSDAKKEEENLEEETSTVISELFHGFLTIGTLGLEPIMSEPATPTFAMPLESLNESKTEVTENDLKLINYELEKFLEAETKEWCDESSGRNSIASTITLNGKPMDVAENEDYEKILVCPLQGYLFGSSIELPEARKEVKKEKASLAELFHRTKITNEENAEKSEKGEMQDKKTHKSAMHLMKKMLKKLHASSRSSIPSAGGDASDSVSTKKILHKVIRVFHRKIHPESSIAEREYANSHKYKVKKAPSGSYNNGDQMHWGEENDAFTLEPMSKMGSHRYKTNLNPPQDGLHDSNLSAKEHWIMTDADYRKFARCKINYGDLATNILKMHKVLFLGIIK</sequence>
<dbReference type="GO" id="GO:2000012">
    <property type="term" value="P:regulation of auxin polar transport"/>
    <property type="evidence" value="ECO:0007669"/>
    <property type="project" value="InterPro"/>
</dbReference>
<dbReference type="InterPro" id="IPR038928">
    <property type="entry name" value="LAZY1"/>
</dbReference>
<comment type="caution">
    <text evidence="2">The sequence shown here is derived from an EMBL/GenBank/DDBJ whole genome shotgun (WGS) entry which is preliminary data.</text>
</comment>
<evidence type="ECO:0000313" key="2">
    <source>
        <dbReference type="EMBL" id="KAF3976128.1"/>
    </source>
</evidence>
<accession>A0A8J4RYV1</accession>
<evidence type="ECO:0000313" key="3">
    <source>
        <dbReference type="Proteomes" id="UP000737018"/>
    </source>
</evidence>
<gene>
    <name evidence="2" type="ORF">CMV_000661</name>
</gene>
<reference evidence="2" key="1">
    <citation type="submission" date="2020-03" db="EMBL/GenBank/DDBJ databases">
        <title>Castanea mollissima Vanexum genome sequencing.</title>
        <authorList>
            <person name="Staton M."/>
        </authorList>
    </citation>
    <scope>NUCLEOTIDE SEQUENCE</scope>
    <source>
        <tissue evidence="2">Leaf</tissue>
    </source>
</reference>
<feature type="compositionally biased region" description="Basic and acidic residues" evidence="1">
    <location>
        <begin position="57"/>
        <end position="74"/>
    </location>
</feature>
<evidence type="ECO:0000256" key="1">
    <source>
        <dbReference type="SAM" id="MobiDB-lite"/>
    </source>
</evidence>
<feature type="region of interest" description="Disordered" evidence="1">
    <location>
        <begin position="254"/>
        <end position="273"/>
    </location>
</feature>
<dbReference type="GO" id="GO:0009630">
    <property type="term" value="P:gravitropism"/>
    <property type="evidence" value="ECO:0007669"/>
    <property type="project" value="InterPro"/>
</dbReference>
<proteinExistence type="predicted"/>
<dbReference type="Proteomes" id="UP000737018">
    <property type="component" value="Unassembled WGS sequence"/>
</dbReference>
<dbReference type="EMBL" id="JRKL02000037">
    <property type="protein sequence ID" value="KAF3976128.1"/>
    <property type="molecule type" value="Genomic_DNA"/>
</dbReference>
<organism evidence="2 3">
    <name type="scientific">Castanea mollissima</name>
    <name type="common">Chinese chestnut</name>
    <dbReference type="NCBI Taxonomy" id="60419"/>
    <lineage>
        <taxon>Eukaryota</taxon>
        <taxon>Viridiplantae</taxon>
        <taxon>Streptophyta</taxon>
        <taxon>Embryophyta</taxon>
        <taxon>Tracheophyta</taxon>
        <taxon>Spermatophyta</taxon>
        <taxon>Magnoliopsida</taxon>
        <taxon>eudicotyledons</taxon>
        <taxon>Gunneridae</taxon>
        <taxon>Pentapetalae</taxon>
        <taxon>rosids</taxon>
        <taxon>fabids</taxon>
        <taxon>Fagales</taxon>
        <taxon>Fagaceae</taxon>
        <taxon>Castanea</taxon>
    </lineage>
</organism>
<dbReference type="PANTHER" id="PTHR34959">
    <property type="entry name" value="PROTEIN LAZY 1"/>
    <property type="match status" value="1"/>
</dbReference>
<feature type="compositionally biased region" description="Basic and acidic residues" evidence="1">
    <location>
        <begin position="221"/>
        <end position="237"/>
    </location>
</feature>
<feature type="region of interest" description="Disordered" evidence="1">
    <location>
        <begin position="221"/>
        <end position="241"/>
    </location>
</feature>
<dbReference type="PANTHER" id="PTHR34959:SF4">
    <property type="entry name" value="PROTEIN LAZY 1"/>
    <property type="match status" value="1"/>
</dbReference>
<protein>
    <submittedName>
        <fullName evidence="2">Uncharacterized protein</fullName>
    </submittedName>
</protein>
<feature type="region of interest" description="Disordered" evidence="1">
    <location>
        <begin position="49"/>
        <end position="79"/>
    </location>
</feature>
<name>A0A8J4RYV1_9ROSI</name>
<dbReference type="AlphaFoldDB" id="A0A8J4RYV1"/>
<dbReference type="OrthoDB" id="780166at2759"/>